<evidence type="ECO:0000259" key="1">
    <source>
        <dbReference type="PROSITE" id="PS50943"/>
    </source>
</evidence>
<dbReference type="PROSITE" id="PS50943">
    <property type="entry name" value="HTH_CROC1"/>
    <property type="match status" value="1"/>
</dbReference>
<dbReference type="Proteomes" id="UP000092377">
    <property type="component" value="Unassembled WGS sequence"/>
</dbReference>
<dbReference type="Pfam" id="PF01381">
    <property type="entry name" value="HTH_3"/>
    <property type="match status" value="1"/>
</dbReference>
<proteinExistence type="predicted"/>
<dbReference type="CDD" id="cd00093">
    <property type="entry name" value="HTH_XRE"/>
    <property type="match status" value="1"/>
</dbReference>
<dbReference type="OrthoDB" id="7065101at2"/>
<dbReference type="RefSeq" id="WP_067403704.1">
    <property type="nucleotide sequence ID" value="NZ_LZEY01000034.1"/>
</dbReference>
<dbReference type="Gene3D" id="1.10.260.40">
    <property type="entry name" value="lambda repressor-like DNA-binding domains"/>
    <property type="match status" value="1"/>
</dbReference>
<reference evidence="3" key="1">
    <citation type="submission" date="2016-06" db="EMBL/GenBank/DDBJ databases">
        <authorList>
            <person name="Butler K."/>
        </authorList>
    </citation>
    <scope>NUCLEOTIDE SEQUENCE [LARGE SCALE GENOMIC DNA]</scope>
    <source>
        <strain evidence="3">GCSL-Mp20</strain>
    </source>
</reference>
<feature type="domain" description="HTH cro/C1-type" evidence="1">
    <location>
        <begin position="39"/>
        <end position="93"/>
    </location>
</feature>
<keyword evidence="3" id="KW-1185">Reference proteome</keyword>
<dbReference type="GO" id="GO:0003677">
    <property type="term" value="F:DNA binding"/>
    <property type="evidence" value="ECO:0007669"/>
    <property type="project" value="InterPro"/>
</dbReference>
<dbReference type="SUPFAM" id="SSF47413">
    <property type="entry name" value="lambda repressor-like DNA-binding domains"/>
    <property type="match status" value="1"/>
</dbReference>
<dbReference type="EMBL" id="LZEY01000034">
    <property type="protein sequence ID" value="OBU06230.1"/>
    <property type="molecule type" value="Genomic_DNA"/>
</dbReference>
<evidence type="ECO:0000313" key="2">
    <source>
        <dbReference type="EMBL" id="OBU06230.1"/>
    </source>
</evidence>
<accession>A0A1B8HAZ7</accession>
<comment type="caution">
    <text evidence="2">The sequence shown here is derived from an EMBL/GenBank/DDBJ whole genome shotgun (WGS) entry which is preliminary data.</text>
</comment>
<sequence length="96" mass="10789">MTKIKGISHSDVKKQLLNTPESLRAYENAKEEFDLLVQLTEWRKLAGMTRADVAEKMGVTPPAITKLERNITKATWLTLKRYAQACGVNISLTANQ</sequence>
<evidence type="ECO:0000313" key="3">
    <source>
        <dbReference type="Proteomes" id="UP000092377"/>
    </source>
</evidence>
<protein>
    <submittedName>
        <fullName evidence="2">Transcriptional regulator</fullName>
    </submittedName>
</protein>
<dbReference type="InterPro" id="IPR001387">
    <property type="entry name" value="Cro/C1-type_HTH"/>
</dbReference>
<gene>
    <name evidence="2" type="ORF">AYY18_06980</name>
</gene>
<organism evidence="2 3">
    <name type="scientific">Morganella psychrotolerans</name>
    <dbReference type="NCBI Taxonomy" id="368603"/>
    <lineage>
        <taxon>Bacteria</taxon>
        <taxon>Pseudomonadati</taxon>
        <taxon>Pseudomonadota</taxon>
        <taxon>Gammaproteobacteria</taxon>
        <taxon>Enterobacterales</taxon>
        <taxon>Morganellaceae</taxon>
        <taxon>Morganella</taxon>
    </lineage>
</organism>
<dbReference type="AlphaFoldDB" id="A0A1B8HAZ7"/>
<dbReference type="InterPro" id="IPR010982">
    <property type="entry name" value="Lambda_DNA-bd_dom_sf"/>
</dbReference>
<dbReference type="SMART" id="SM00530">
    <property type="entry name" value="HTH_XRE"/>
    <property type="match status" value="1"/>
</dbReference>
<name>A0A1B8HAZ7_9GAMM</name>